<dbReference type="Pfam" id="PF00118">
    <property type="entry name" value="Cpn60_TCP1"/>
    <property type="match status" value="1"/>
</dbReference>
<keyword evidence="7" id="KW-0346">Stress response</keyword>
<dbReference type="PANTHER" id="PTHR45633">
    <property type="entry name" value="60 KDA HEAT SHOCK PROTEIN, MITOCHONDRIAL"/>
    <property type="match status" value="1"/>
</dbReference>
<comment type="function">
    <text evidence="5">Implicated in mitochondrial protein import and macromolecular assembly. May facilitate the correct folding of imported proteins. May also prevent misfolding and promote the refolding and proper assembly of unfolded polypeptides generated under stress conditions in the mitochondrial matrix.</text>
</comment>
<evidence type="ECO:0000256" key="5">
    <source>
        <dbReference type="ARBA" id="ARBA00025467"/>
    </source>
</evidence>
<keyword evidence="3" id="KW-0067">ATP-binding</keyword>
<dbReference type="GO" id="GO:0140662">
    <property type="term" value="F:ATP-dependent protein folding chaperone"/>
    <property type="evidence" value="ECO:0007669"/>
    <property type="project" value="InterPro"/>
</dbReference>
<dbReference type="GO" id="GO:0042026">
    <property type="term" value="P:protein refolding"/>
    <property type="evidence" value="ECO:0007669"/>
    <property type="project" value="InterPro"/>
</dbReference>
<reference evidence="7" key="1">
    <citation type="submission" date="2015-07" db="EMBL/GenBank/DDBJ databases">
        <title>Transcriptome Assembly of Anthurium amnicola.</title>
        <authorList>
            <person name="Suzuki J."/>
        </authorList>
    </citation>
    <scope>NUCLEOTIDE SEQUENCE</scope>
</reference>
<dbReference type="CDD" id="cd03344">
    <property type="entry name" value="GroEL"/>
    <property type="match status" value="1"/>
</dbReference>
<dbReference type="SUPFAM" id="SSF52029">
    <property type="entry name" value="GroEL apical domain-like"/>
    <property type="match status" value="1"/>
</dbReference>
<dbReference type="NCBIfam" id="NF009487">
    <property type="entry name" value="PRK12849.1"/>
    <property type="match status" value="1"/>
</dbReference>
<dbReference type="NCBIfam" id="NF009489">
    <property type="entry name" value="PRK12851.1"/>
    <property type="match status" value="1"/>
</dbReference>
<evidence type="ECO:0000256" key="2">
    <source>
        <dbReference type="ARBA" id="ARBA00022741"/>
    </source>
</evidence>
<dbReference type="InterPro" id="IPR027410">
    <property type="entry name" value="TCP-1-like_intermed_sf"/>
</dbReference>
<dbReference type="NCBIfam" id="NF009488">
    <property type="entry name" value="PRK12850.1"/>
    <property type="match status" value="1"/>
</dbReference>
<dbReference type="AlphaFoldDB" id="A0A1D1Y7P9"/>
<sequence>MQRASQLFNKVPLIKISPSLSMVSRNSKRPFLSRFYATHKDLKFGVEGRASLLKGVDILAKAVAVTLGPKGRNVLIEQPYGSPKITKDGVTVAKSISLKDKFENLGARLVQDVANKTNEVAGDGTTTATILTRAILVEGVKNVASGCNPMDLRRGVQMAVDSIVKFLRENSRVITTSEEVAQVATISANGDTHVGQLIANAMEKVGKEGVITVKEGKTIEDELEITEGMRFDRGYISPYFITDAKTQKVEFEKPLILLSEKKISVLQDILPALETSSTQRRPLLIISEDIDGEALAACILNKLRGNLQVAAVKAPGFGDNRKSILGDLAILTGGTVFSDELDIKLERATPELFGSTGSVTITKEDTILLNGEGSKDMINQRCDQIRAAISDQSVSDYEKEKLQERLAKLSGGVAVIKVGGSSELEVGEKKDRFVDALNATRAAVEEGTVPGGGVALLKSIKCLDKLSPANFDQKLGIDIIKSALQKPAKTIVDNAGEEGAVVVGKLLDNHSNDFNYGYDSAKGEYGDLVSRGIVDPLKVVRTALVDASGVASLLTTTECMITEAPDENKGGAGGMGRMGGMGGMGDMGMM</sequence>
<dbReference type="FunFam" id="3.50.7.10:FF:000001">
    <property type="entry name" value="60 kDa chaperonin"/>
    <property type="match status" value="1"/>
</dbReference>
<dbReference type="PRINTS" id="PR00298">
    <property type="entry name" value="CHAPERONIN60"/>
</dbReference>
<proteinExistence type="inferred from homology"/>
<dbReference type="GO" id="GO:0005524">
    <property type="term" value="F:ATP binding"/>
    <property type="evidence" value="ECO:0007669"/>
    <property type="project" value="UniProtKB-KW"/>
</dbReference>
<dbReference type="InterPro" id="IPR001844">
    <property type="entry name" value="Cpn60/GroEL"/>
</dbReference>
<dbReference type="FunFam" id="1.10.560.10:FF:000001">
    <property type="entry name" value="60 kDa chaperonin"/>
    <property type="match status" value="1"/>
</dbReference>
<dbReference type="InterPro" id="IPR018370">
    <property type="entry name" value="Chaperonin_Cpn60_CS"/>
</dbReference>
<dbReference type="InterPro" id="IPR002423">
    <property type="entry name" value="Cpn60/GroEL/TCP-1"/>
</dbReference>
<dbReference type="SUPFAM" id="SSF54849">
    <property type="entry name" value="GroEL-intermediate domain like"/>
    <property type="match status" value="1"/>
</dbReference>
<dbReference type="Gene3D" id="3.50.7.10">
    <property type="entry name" value="GroEL"/>
    <property type="match status" value="1"/>
</dbReference>
<keyword evidence="4" id="KW-0143">Chaperone</keyword>
<evidence type="ECO:0000256" key="3">
    <source>
        <dbReference type="ARBA" id="ARBA00022840"/>
    </source>
</evidence>
<keyword evidence="2" id="KW-0547">Nucleotide-binding</keyword>
<dbReference type="EMBL" id="GDJX01017271">
    <property type="protein sequence ID" value="JAT50665.1"/>
    <property type="molecule type" value="Transcribed_RNA"/>
</dbReference>
<protein>
    <submittedName>
        <fullName evidence="7">Heat shock protein 60, mitochondrial</fullName>
    </submittedName>
</protein>
<dbReference type="PROSITE" id="PS00296">
    <property type="entry name" value="CHAPERONINS_CPN60"/>
    <property type="match status" value="1"/>
</dbReference>
<comment type="similarity">
    <text evidence="1 6">Belongs to the chaperonin (HSP60) family.</text>
</comment>
<name>A0A1D1Y7P9_9ARAE</name>
<dbReference type="SUPFAM" id="SSF48592">
    <property type="entry name" value="GroEL equatorial domain-like"/>
    <property type="match status" value="1"/>
</dbReference>
<dbReference type="HAMAP" id="MF_00600">
    <property type="entry name" value="CH60"/>
    <property type="match status" value="1"/>
</dbReference>
<gene>
    <name evidence="7" type="primary">HSP60_1</name>
    <name evidence="7" type="ORF">g.28634</name>
</gene>
<dbReference type="Gene3D" id="1.10.560.10">
    <property type="entry name" value="GroEL-like equatorial domain"/>
    <property type="match status" value="1"/>
</dbReference>
<dbReference type="InterPro" id="IPR027409">
    <property type="entry name" value="GroEL-like_apical_dom_sf"/>
</dbReference>
<dbReference type="InterPro" id="IPR027413">
    <property type="entry name" value="GROEL-like_equatorial_sf"/>
</dbReference>
<dbReference type="NCBIfam" id="TIGR02348">
    <property type="entry name" value="GroEL"/>
    <property type="match status" value="1"/>
</dbReference>
<organism evidence="7">
    <name type="scientific">Anthurium amnicola</name>
    <dbReference type="NCBI Taxonomy" id="1678845"/>
    <lineage>
        <taxon>Eukaryota</taxon>
        <taxon>Viridiplantae</taxon>
        <taxon>Streptophyta</taxon>
        <taxon>Embryophyta</taxon>
        <taxon>Tracheophyta</taxon>
        <taxon>Spermatophyta</taxon>
        <taxon>Magnoliopsida</taxon>
        <taxon>Liliopsida</taxon>
        <taxon>Araceae</taxon>
        <taxon>Pothoideae</taxon>
        <taxon>Potheae</taxon>
        <taxon>Anthurium</taxon>
    </lineage>
</organism>
<accession>A0A1D1Y7P9</accession>
<evidence type="ECO:0000256" key="4">
    <source>
        <dbReference type="ARBA" id="ARBA00023186"/>
    </source>
</evidence>
<dbReference type="NCBIfam" id="NF000592">
    <property type="entry name" value="PRK00013.1"/>
    <property type="match status" value="1"/>
</dbReference>
<dbReference type="Gene3D" id="3.30.260.10">
    <property type="entry name" value="TCP-1-like chaperonin intermediate domain"/>
    <property type="match status" value="1"/>
</dbReference>
<evidence type="ECO:0000256" key="6">
    <source>
        <dbReference type="RuleBase" id="RU000418"/>
    </source>
</evidence>
<evidence type="ECO:0000313" key="7">
    <source>
        <dbReference type="EMBL" id="JAT50665.1"/>
    </source>
</evidence>
<evidence type="ECO:0000256" key="1">
    <source>
        <dbReference type="ARBA" id="ARBA00006607"/>
    </source>
</evidence>